<feature type="non-terminal residue" evidence="8">
    <location>
        <position position="209"/>
    </location>
</feature>
<dbReference type="Pfam" id="PF00750">
    <property type="entry name" value="tRNA-synt_1d"/>
    <property type="match status" value="1"/>
</dbReference>
<dbReference type="Gene3D" id="3.40.50.620">
    <property type="entry name" value="HUPs"/>
    <property type="match status" value="1"/>
</dbReference>
<dbReference type="Gene3D" id="3.30.1360.70">
    <property type="entry name" value="Arginyl tRNA synthetase N-terminal domain"/>
    <property type="match status" value="1"/>
</dbReference>
<dbReference type="RefSeq" id="XP_014152419.1">
    <property type="nucleotide sequence ID" value="XM_014296944.1"/>
</dbReference>
<evidence type="ECO:0000256" key="3">
    <source>
        <dbReference type="ARBA" id="ARBA00022840"/>
    </source>
</evidence>
<dbReference type="PANTHER" id="PTHR11956">
    <property type="entry name" value="ARGINYL-TRNA SYNTHETASE"/>
    <property type="match status" value="1"/>
</dbReference>
<feature type="domain" description="Arginyl-tRNA synthetase catalytic core" evidence="7">
    <location>
        <begin position="149"/>
        <end position="207"/>
    </location>
</feature>
<reference evidence="8 9" key="1">
    <citation type="submission" date="2011-02" db="EMBL/GenBank/DDBJ databases">
        <title>The Genome Sequence of Sphaeroforma arctica JP610.</title>
        <authorList>
            <consortium name="The Broad Institute Genome Sequencing Platform"/>
            <person name="Russ C."/>
            <person name="Cuomo C."/>
            <person name="Young S.K."/>
            <person name="Zeng Q."/>
            <person name="Gargeya S."/>
            <person name="Alvarado L."/>
            <person name="Berlin A."/>
            <person name="Chapman S.B."/>
            <person name="Chen Z."/>
            <person name="Freedman E."/>
            <person name="Gellesch M."/>
            <person name="Goldberg J."/>
            <person name="Griggs A."/>
            <person name="Gujja S."/>
            <person name="Heilman E."/>
            <person name="Heiman D."/>
            <person name="Howarth C."/>
            <person name="Mehta T."/>
            <person name="Neiman D."/>
            <person name="Pearson M."/>
            <person name="Roberts A."/>
            <person name="Saif S."/>
            <person name="Shea T."/>
            <person name="Shenoy N."/>
            <person name="Sisk P."/>
            <person name="Stolte C."/>
            <person name="Sykes S."/>
            <person name="White J."/>
            <person name="Yandava C."/>
            <person name="Burger G."/>
            <person name="Gray M.W."/>
            <person name="Holland P.W.H."/>
            <person name="King N."/>
            <person name="Lang F.B.F."/>
            <person name="Roger A.J."/>
            <person name="Ruiz-Trillo I."/>
            <person name="Haas B."/>
            <person name="Nusbaum C."/>
            <person name="Birren B."/>
        </authorList>
    </citation>
    <scope>NUCLEOTIDE SEQUENCE [LARGE SCALE GENOMIC DNA]</scope>
    <source>
        <strain evidence="8 9">JP610</strain>
    </source>
</reference>
<dbReference type="SUPFAM" id="SSF55190">
    <property type="entry name" value="Arginyl-tRNA synthetase (ArgRS), N-terminal 'additional' domain"/>
    <property type="match status" value="1"/>
</dbReference>
<dbReference type="GO" id="GO:0006420">
    <property type="term" value="P:arginyl-tRNA aminoacylation"/>
    <property type="evidence" value="ECO:0007669"/>
    <property type="project" value="InterPro"/>
</dbReference>
<keyword evidence="4 6" id="KW-0030">Aminoacyl-tRNA synthetase</keyword>
<evidence type="ECO:0000256" key="6">
    <source>
        <dbReference type="RuleBase" id="RU363038"/>
    </source>
</evidence>
<dbReference type="eggNOG" id="KOG1195">
    <property type="taxonomic scope" value="Eukaryota"/>
</dbReference>
<evidence type="ECO:0000313" key="8">
    <source>
        <dbReference type="EMBL" id="KNC78517.1"/>
    </source>
</evidence>
<dbReference type="GeneID" id="25909557"/>
<evidence type="ECO:0000256" key="4">
    <source>
        <dbReference type="ARBA" id="ARBA00023146"/>
    </source>
</evidence>
<comment type="similarity">
    <text evidence="6">Belongs to the class-I aminoacyl-tRNA synthetase family.</text>
</comment>
<dbReference type="InterPro" id="IPR014729">
    <property type="entry name" value="Rossmann-like_a/b/a_fold"/>
</dbReference>
<organism evidence="8 9">
    <name type="scientific">Sphaeroforma arctica JP610</name>
    <dbReference type="NCBI Taxonomy" id="667725"/>
    <lineage>
        <taxon>Eukaryota</taxon>
        <taxon>Ichthyosporea</taxon>
        <taxon>Ichthyophonida</taxon>
        <taxon>Sphaeroforma</taxon>
    </lineage>
</organism>
<dbReference type="InterPro" id="IPR001412">
    <property type="entry name" value="aa-tRNA-synth_I_CS"/>
</dbReference>
<evidence type="ECO:0000313" key="9">
    <source>
        <dbReference type="Proteomes" id="UP000054560"/>
    </source>
</evidence>
<dbReference type="GO" id="GO:0005739">
    <property type="term" value="C:mitochondrion"/>
    <property type="evidence" value="ECO:0007669"/>
    <property type="project" value="TreeGrafter"/>
</dbReference>
<dbReference type="Proteomes" id="UP000054560">
    <property type="component" value="Unassembled WGS sequence"/>
</dbReference>
<keyword evidence="6" id="KW-0648">Protein biosynthesis</keyword>
<evidence type="ECO:0000256" key="2">
    <source>
        <dbReference type="ARBA" id="ARBA00022741"/>
    </source>
</evidence>
<gene>
    <name evidence="8" type="ORF">SARC_09053</name>
</gene>
<accession>A0A0L0FNZ0</accession>
<keyword evidence="2 6" id="KW-0547">Nucleotide-binding</keyword>
<dbReference type="STRING" id="667725.A0A0L0FNZ0"/>
<keyword evidence="3 6" id="KW-0067">ATP-binding</keyword>
<evidence type="ECO:0000259" key="7">
    <source>
        <dbReference type="Pfam" id="PF00750"/>
    </source>
</evidence>
<keyword evidence="9" id="KW-1185">Reference proteome</keyword>
<dbReference type="InterPro" id="IPR001278">
    <property type="entry name" value="Arg-tRNA-ligase"/>
</dbReference>
<dbReference type="PANTHER" id="PTHR11956:SF11">
    <property type="entry name" value="ARGININE--TRNA LIGASE, MITOCHONDRIAL-RELATED"/>
    <property type="match status" value="1"/>
</dbReference>
<protein>
    <recommendedName>
        <fullName evidence="5">Arginyl-tRNA synthetase</fullName>
    </recommendedName>
</protein>
<dbReference type="SUPFAM" id="SSF52374">
    <property type="entry name" value="Nucleotidylyl transferase"/>
    <property type="match status" value="1"/>
</dbReference>
<dbReference type="PRINTS" id="PR01038">
    <property type="entry name" value="TRNASYNTHARG"/>
</dbReference>
<dbReference type="PROSITE" id="PS00178">
    <property type="entry name" value="AA_TRNA_LIGASE_I"/>
    <property type="match status" value="1"/>
</dbReference>
<name>A0A0L0FNZ0_9EUKA</name>
<dbReference type="GO" id="GO:0032543">
    <property type="term" value="P:mitochondrial translation"/>
    <property type="evidence" value="ECO:0007669"/>
    <property type="project" value="TreeGrafter"/>
</dbReference>
<dbReference type="GO" id="GO:0005524">
    <property type="term" value="F:ATP binding"/>
    <property type="evidence" value="ECO:0007669"/>
    <property type="project" value="UniProtKB-KW"/>
</dbReference>
<proteinExistence type="inferred from homology"/>
<dbReference type="GO" id="GO:0004814">
    <property type="term" value="F:arginine-tRNA ligase activity"/>
    <property type="evidence" value="ECO:0007669"/>
    <property type="project" value="InterPro"/>
</dbReference>
<dbReference type="AlphaFoldDB" id="A0A0L0FNZ0"/>
<sequence length="209" mass="22540">MAAIAAFRRQIACRLSQVTAINTESIAGALTWSRNEKDGDLSIAVPSLLASATTAMKDRGTHSGLVSGISPAQVAVRLADEYNSAPIPNGNTADTAQDGPVVSHEGAITVSAKDIFLNFSFRTDILVREVLKDVHTNTDTYGRSCVFAGKRAVVEFSSPNIAKPFHAGHLRSTVLGSFISRILTFNGYDSVRRINYLGDWGKQYGVFYI</sequence>
<dbReference type="InterPro" id="IPR036695">
    <property type="entry name" value="Arg-tRNA-synth_N_sf"/>
</dbReference>
<evidence type="ECO:0000256" key="1">
    <source>
        <dbReference type="ARBA" id="ARBA00022598"/>
    </source>
</evidence>
<dbReference type="OrthoDB" id="5424454at2759"/>
<dbReference type="InterPro" id="IPR035684">
    <property type="entry name" value="ArgRS_core"/>
</dbReference>
<evidence type="ECO:0000256" key="5">
    <source>
        <dbReference type="ARBA" id="ARBA00033033"/>
    </source>
</evidence>
<dbReference type="EMBL" id="KQ242475">
    <property type="protein sequence ID" value="KNC78517.1"/>
    <property type="molecule type" value="Genomic_DNA"/>
</dbReference>
<keyword evidence="1 6" id="KW-0436">Ligase</keyword>